<dbReference type="EMBL" id="BOOO01000003">
    <property type="protein sequence ID" value="GII27282.1"/>
    <property type="molecule type" value="Genomic_DNA"/>
</dbReference>
<feature type="compositionally biased region" description="Low complexity" evidence="3">
    <location>
        <begin position="277"/>
        <end position="297"/>
    </location>
</feature>
<reference evidence="7 8" key="1">
    <citation type="submission" date="2021-01" db="EMBL/GenBank/DDBJ databases">
        <title>Whole genome shotgun sequence of Planotetraspora mira NBRC 15435.</title>
        <authorList>
            <person name="Komaki H."/>
            <person name="Tamura T."/>
        </authorList>
    </citation>
    <scope>NUCLEOTIDE SEQUENCE [LARGE SCALE GENOMIC DNA]</scope>
    <source>
        <strain evidence="7 8">NBRC 15435</strain>
    </source>
</reference>
<comment type="caution">
    <text evidence="7">The sequence shown here is derived from an EMBL/GenBank/DDBJ whole genome shotgun (WGS) entry which is preliminary data.</text>
</comment>
<accession>A0A8J3TLD9</accession>
<name>A0A8J3TLD9_9ACTN</name>
<proteinExistence type="inferred from homology"/>
<evidence type="ECO:0000259" key="5">
    <source>
        <dbReference type="Pfam" id="PF13313"/>
    </source>
</evidence>
<dbReference type="AlphaFoldDB" id="A0A8J3TLD9"/>
<feature type="domain" description="DUF4082" evidence="5">
    <location>
        <begin position="393"/>
        <end position="538"/>
    </location>
</feature>
<dbReference type="Proteomes" id="UP000650628">
    <property type="component" value="Unassembled WGS sequence"/>
</dbReference>
<dbReference type="InterPro" id="IPR025141">
    <property type="entry name" value="DUF4082"/>
</dbReference>
<dbReference type="Pfam" id="PF16640">
    <property type="entry name" value="Big_3_5"/>
    <property type="match status" value="1"/>
</dbReference>
<feature type="compositionally biased region" description="Polar residues" evidence="3">
    <location>
        <begin position="149"/>
        <end position="163"/>
    </location>
</feature>
<evidence type="ECO:0000256" key="2">
    <source>
        <dbReference type="ARBA" id="ARBA00022729"/>
    </source>
</evidence>
<dbReference type="Gene3D" id="2.60.40.10">
    <property type="entry name" value="Immunoglobulins"/>
    <property type="match status" value="1"/>
</dbReference>
<evidence type="ECO:0000259" key="6">
    <source>
        <dbReference type="Pfam" id="PF16640"/>
    </source>
</evidence>
<dbReference type="InterPro" id="IPR013783">
    <property type="entry name" value="Ig-like_fold"/>
</dbReference>
<feature type="transmembrane region" description="Helical" evidence="4">
    <location>
        <begin position="47"/>
        <end position="69"/>
    </location>
</feature>
<feature type="region of interest" description="Disordered" evidence="3">
    <location>
        <begin position="273"/>
        <end position="300"/>
    </location>
</feature>
<dbReference type="InterPro" id="IPR032109">
    <property type="entry name" value="Big_3_5"/>
</dbReference>
<evidence type="ECO:0008006" key="9">
    <source>
        <dbReference type="Google" id="ProtNLM"/>
    </source>
</evidence>
<dbReference type="GO" id="GO:0005975">
    <property type="term" value="P:carbohydrate metabolic process"/>
    <property type="evidence" value="ECO:0007669"/>
    <property type="project" value="UniProtKB-ARBA"/>
</dbReference>
<keyword evidence="4" id="KW-0812">Transmembrane</keyword>
<evidence type="ECO:0000313" key="7">
    <source>
        <dbReference type="EMBL" id="GII27282.1"/>
    </source>
</evidence>
<evidence type="ECO:0000313" key="8">
    <source>
        <dbReference type="Proteomes" id="UP000650628"/>
    </source>
</evidence>
<dbReference type="Pfam" id="PF13313">
    <property type="entry name" value="DUF4082"/>
    <property type="match status" value="1"/>
</dbReference>
<organism evidence="7 8">
    <name type="scientific">Planotetraspora mira</name>
    <dbReference type="NCBI Taxonomy" id="58121"/>
    <lineage>
        <taxon>Bacteria</taxon>
        <taxon>Bacillati</taxon>
        <taxon>Actinomycetota</taxon>
        <taxon>Actinomycetes</taxon>
        <taxon>Streptosporangiales</taxon>
        <taxon>Streptosporangiaceae</taxon>
        <taxon>Planotetraspora</taxon>
    </lineage>
</organism>
<feature type="region of interest" description="Disordered" evidence="3">
    <location>
        <begin position="149"/>
        <end position="169"/>
    </location>
</feature>
<dbReference type="Pfam" id="PF11999">
    <property type="entry name" value="Ice_binding"/>
    <property type="match status" value="1"/>
</dbReference>
<keyword evidence="2" id="KW-0732">Signal</keyword>
<sequence length="549" mass="56031">MEEPASSFTRSPSSKHDKSDRTAKRTARYGTNSGRFRIHVRIIGRRYGAAVLAAFLTMTAVVASAPGAAAAPNPVSLGEGAAFGVFAGTAVSNTDLTAITGDLGVSPGDSVTGFPPGTVSGSIHAGDSAAASARADLVAAYNDVASRTPATSVPSELGGTTKTPGVYSPPGGTFQITGTLTLDAQADPDAVFIFRATTLSTANVSNINLIGGAQADNVFWQLTGSATLGTNCTFRGNVLASNSVTVGTGAAVFGRVFAINGIAVLQGTANPPRTRITVPNDPPTTTTLTTSPNPSRTGQSVTLTATVSPVSGSIVPQGQVAFKDGATVLGTDNHNSLGPATITISTLTAGEHSLTAVYLGGDTPDNEAIIHFAPSTSPVVTQTVTSSLWSAAATPEDADYPDAQAVTVGVKFQAATSGTIRGIRFYKSPQNSGTHTGSLWSSSGQLLASATFTNETASGWQQVNFANPVTINPDTTYIASYYSPTGKYSLTRPYFTSKYANGPLTALANSGNGGNGVYTYSATNAFPTSAFQATNYWVDVVYDGNPVGS</sequence>
<keyword evidence="4" id="KW-1133">Transmembrane helix</keyword>
<evidence type="ECO:0000256" key="3">
    <source>
        <dbReference type="SAM" id="MobiDB-lite"/>
    </source>
</evidence>
<feature type="domain" description="Bacterial Ig-like" evidence="6">
    <location>
        <begin position="288"/>
        <end position="385"/>
    </location>
</feature>
<dbReference type="InterPro" id="IPR021884">
    <property type="entry name" value="Ice-bd_prot"/>
</dbReference>
<gene>
    <name evidence="7" type="ORF">Pmi06nite_07240</name>
</gene>
<evidence type="ECO:0000256" key="4">
    <source>
        <dbReference type="SAM" id="Phobius"/>
    </source>
</evidence>
<feature type="compositionally biased region" description="Basic and acidic residues" evidence="3">
    <location>
        <begin position="14"/>
        <end position="23"/>
    </location>
</feature>
<feature type="compositionally biased region" description="Polar residues" evidence="3">
    <location>
        <begin position="1"/>
        <end position="12"/>
    </location>
</feature>
<keyword evidence="8" id="KW-1185">Reference proteome</keyword>
<feature type="region of interest" description="Disordered" evidence="3">
    <location>
        <begin position="1"/>
        <end position="28"/>
    </location>
</feature>
<keyword evidence="4" id="KW-0472">Membrane</keyword>
<comment type="similarity">
    <text evidence="1">Belongs to the ice-binding protein family.</text>
</comment>
<evidence type="ECO:0000256" key="1">
    <source>
        <dbReference type="ARBA" id="ARBA00005445"/>
    </source>
</evidence>
<protein>
    <recommendedName>
        <fullName evidence="9">Ig-like domain (Group 3)</fullName>
    </recommendedName>
</protein>